<reference evidence="1 2" key="1">
    <citation type="submission" date="2020-08" db="EMBL/GenBank/DDBJ databases">
        <title>Genome sequence of Sphingomonas sediminicola KACC 15039T.</title>
        <authorList>
            <person name="Hyun D.-W."/>
            <person name="Bae J.-W."/>
        </authorList>
    </citation>
    <scope>NUCLEOTIDE SEQUENCE [LARGE SCALE GENOMIC DNA]</scope>
    <source>
        <strain evidence="1 2">KACC 15039</strain>
    </source>
</reference>
<name>A0ABX6T816_9SPHN</name>
<evidence type="ECO:0000313" key="2">
    <source>
        <dbReference type="Proteomes" id="UP000516105"/>
    </source>
</evidence>
<dbReference type="Proteomes" id="UP000516105">
    <property type="component" value="Chromosome"/>
</dbReference>
<gene>
    <name evidence="1" type="ORF">H9L14_00315</name>
</gene>
<accession>A0ABX6T816</accession>
<dbReference type="EMBL" id="CP060782">
    <property type="protein sequence ID" value="QNP45815.1"/>
    <property type="molecule type" value="Genomic_DNA"/>
</dbReference>
<protein>
    <submittedName>
        <fullName evidence="1">Uncharacterized protein</fullName>
    </submittedName>
</protein>
<proteinExistence type="predicted"/>
<evidence type="ECO:0000313" key="1">
    <source>
        <dbReference type="EMBL" id="QNP45815.1"/>
    </source>
</evidence>
<sequence length="149" mass="16286">MSKWAGIIIAAIVLLPVPAIASAKDKPDQRVQAILACGSISSNEERLRCYDQSILPLKEALARGSMVLKEKKAPLALEGAVKASGHWGGSSLWVLFDNGDRWSVQPTKSHRDPPPPGTMLKVKRTLMGTYWVSGPKWPESEAEFLGHEQ</sequence>
<dbReference type="RefSeq" id="WP_187708768.1">
    <property type="nucleotide sequence ID" value="NZ_CP060782.1"/>
</dbReference>
<organism evidence="1 2">
    <name type="scientific">Sphingomonas sediminicola</name>
    <dbReference type="NCBI Taxonomy" id="386874"/>
    <lineage>
        <taxon>Bacteria</taxon>
        <taxon>Pseudomonadati</taxon>
        <taxon>Pseudomonadota</taxon>
        <taxon>Alphaproteobacteria</taxon>
        <taxon>Sphingomonadales</taxon>
        <taxon>Sphingomonadaceae</taxon>
        <taxon>Sphingomonas</taxon>
    </lineage>
</organism>
<keyword evidence="2" id="KW-1185">Reference proteome</keyword>